<evidence type="ECO:0000256" key="1">
    <source>
        <dbReference type="ARBA" id="ARBA00008116"/>
    </source>
</evidence>
<dbReference type="InterPro" id="IPR002915">
    <property type="entry name" value="DeoC/FbaB/LacD_aldolase"/>
</dbReference>
<dbReference type="InterPro" id="IPR013785">
    <property type="entry name" value="Aldolase_TIM"/>
</dbReference>
<dbReference type="PIRSF" id="PIRSF038992">
    <property type="entry name" value="Aldolase_Ia"/>
    <property type="match status" value="1"/>
</dbReference>
<comment type="similarity">
    <text evidence="1">Belongs to the DeoC/FbaB aldolase family.</text>
</comment>
<feature type="active site" description="Proton donor" evidence="2">
    <location>
        <position position="142"/>
    </location>
</feature>
<evidence type="ECO:0000313" key="4">
    <source>
        <dbReference type="Proteomes" id="UP000009375"/>
    </source>
</evidence>
<dbReference type="Gene3D" id="3.20.20.70">
    <property type="entry name" value="Aldolase class I"/>
    <property type="match status" value="1"/>
</dbReference>
<dbReference type="PANTHER" id="PTHR47916">
    <property type="entry name" value="FRUCTOSE-BISPHOSPHATE ALDOLASE CLASS 1"/>
    <property type="match status" value="1"/>
</dbReference>
<feature type="active site" description="Schiff-base intermediate with dihydroxyacetone-P" evidence="2">
    <location>
        <position position="173"/>
    </location>
</feature>
<evidence type="ECO:0000313" key="3">
    <source>
        <dbReference type="EMBL" id="EEZ93108.1"/>
    </source>
</evidence>
<dbReference type="InterPro" id="IPR050456">
    <property type="entry name" value="DeoC/FbaB_aldolase"/>
</dbReference>
<sequence>MFIFNMEKLPLKGVFLAYDHGLEHGPTDFNDLNVSPKYIIDLAKKAEVDALILLKGSARHYYNKKEINIPLILKLNGKTRLYEGEPFSTQNTSVSEAVKLGAAAVGYTVYWGSKYEKFMVREFGKIEEEAHSLGLPVIMWSYPRGKNIKDDESLEIVSYAARAAFEMGADIVKLKYPDDDSKLEWVVKSADKTKVFLAGGKKLDTENIEQHVKKAINAGFSGIAIGRNIWQSDNPVERIKEIKNTLKD</sequence>
<dbReference type="SMART" id="SM01133">
    <property type="entry name" value="DeoC"/>
    <property type="match status" value="1"/>
</dbReference>
<name>D2EF02_PARA4</name>
<evidence type="ECO:0000256" key="2">
    <source>
        <dbReference type="PIRSR" id="PIRSR038992-1"/>
    </source>
</evidence>
<dbReference type="Proteomes" id="UP000009375">
    <property type="component" value="Unassembled WGS sequence"/>
</dbReference>
<reference evidence="3 4" key="1">
    <citation type="journal article" date="2010" name="Proc. Natl. Acad. Sci. U.S.A.">
        <title>Enigmatic, ultrasmall, uncultivated Archaea.</title>
        <authorList>
            <person name="Baker B.J."/>
            <person name="Comolli L.R."/>
            <person name="Dick G.J."/>
            <person name="Hauser L.J."/>
            <person name="Hyatt D."/>
            <person name="Dill B.D."/>
            <person name="Land M.L."/>
            <person name="Verberkmoes N.C."/>
            <person name="Hettich R.L."/>
            <person name="Banfield J.F."/>
        </authorList>
    </citation>
    <scope>NUCLEOTIDE SEQUENCE [LARGE SCALE GENOMIC DNA]</scope>
</reference>
<dbReference type="InterPro" id="IPR041720">
    <property type="entry name" value="FbaB-like"/>
</dbReference>
<dbReference type="AlphaFoldDB" id="D2EF02"/>
<proteinExistence type="inferred from homology"/>
<dbReference type="GO" id="GO:0004332">
    <property type="term" value="F:fructose-bisphosphate aldolase activity"/>
    <property type="evidence" value="ECO:0007669"/>
    <property type="project" value="InterPro"/>
</dbReference>
<protein>
    <submittedName>
        <fullName evidence="3">Fructose-bisphosphate aldolase 1</fullName>
    </submittedName>
</protein>
<organism evidence="3 4">
    <name type="scientific">Candidatus Parvarchaeum acidiphilum ARMAN-4</name>
    <dbReference type="NCBI Taxonomy" id="662760"/>
    <lineage>
        <taxon>Archaea</taxon>
        <taxon>Candidatus Parvarchaeota</taxon>
        <taxon>Candidatus Parvarchaeum</taxon>
    </lineage>
</organism>
<dbReference type="Pfam" id="PF01791">
    <property type="entry name" value="DeoC"/>
    <property type="match status" value="1"/>
</dbReference>
<accession>D2EF02</accession>
<gene>
    <name evidence="3" type="ORF">BJBARM4_0308</name>
</gene>
<dbReference type="EMBL" id="GG730042">
    <property type="protein sequence ID" value="EEZ93108.1"/>
    <property type="molecule type" value="Genomic_DNA"/>
</dbReference>
<dbReference type="PANTHER" id="PTHR47916:SF1">
    <property type="entry name" value="3-HYDROXY-5-PHOSPHONOOXYPENTANE-2,4-DIONE THIOLASE"/>
    <property type="match status" value="1"/>
</dbReference>
<dbReference type="CDD" id="cd00958">
    <property type="entry name" value="DhnA"/>
    <property type="match status" value="1"/>
</dbReference>
<dbReference type="SUPFAM" id="SSF51569">
    <property type="entry name" value="Aldolase"/>
    <property type="match status" value="1"/>
</dbReference>